<reference evidence="3" key="1">
    <citation type="journal article" date="2005" name="Nature">
        <title>The map-based sequence of the rice genome.</title>
        <authorList>
            <consortium name="International rice genome sequencing project (IRGSP)"/>
            <person name="Matsumoto T."/>
            <person name="Wu J."/>
            <person name="Kanamori H."/>
            <person name="Katayose Y."/>
            <person name="Fujisawa M."/>
            <person name="Namiki N."/>
            <person name="Mizuno H."/>
            <person name="Yamamoto K."/>
            <person name="Antonio B.A."/>
            <person name="Baba T."/>
            <person name="Sakata K."/>
            <person name="Nagamura Y."/>
            <person name="Aoki H."/>
            <person name="Arikawa K."/>
            <person name="Arita K."/>
            <person name="Bito T."/>
            <person name="Chiden Y."/>
            <person name="Fujitsuka N."/>
            <person name="Fukunaka R."/>
            <person name="Hamada M."/>
            <person name="Harada C."/>
            <person name="Hayashi A."/>
            <person name="Hijishita S."/>
            <person name="Honda M."/>
            <person name="Hosokawa S."/>
            <person name="Ichikawa Y."/>
            <person name="Idonuma A."/>
            <person name="Iijima M."/>
            <person name="Ikeda M."/>
            <person name="Ikeno M."/>
            <person name="Ito K."/>
            <person name="Ito S."/>
            <person name="Ito T."/>
            <person name="Ito Y."/>
            <person name="Ito Y."/>
            <person name="Iwabuchi A."/>
            <person name="Kamiya K."/>
            <person name="Karasawa W."/>
            <person name="Kurita K."/>
            <person name="Katagiri S."/>
            <person name="Kikuta A."/>
            <person name="Kobayashi H."/>
            <person name="Kobayashi N."/>
            <person name="Machita K."/>
            <person name="Maehara T."/>
            <person name="Masukawa M."/>
            <person name="Mizubayashi T."/>
            <person name="Mukai Y."/>
            <person name="Nagasaki H."/>
            <person name="Nagata Y."/>
            <person name="Naito S."/>
            <person name="Nakashima M."/>
            <person name="Nakama Y."/>
            <person name="Nakamichi Y."/>
            <person name="Nakamura M."/>
            <person name="Meguro A."/>
            <person name="Negishi M."/>
            <person name="Ohta I."/>
            <person name="Ohta T."/>
            <person name="Okamoto M."/>
            <person name="Ono N."/>
            <person name="Saji S."/>
            <person name="Sakaguchi M."/>
            <person name="Sakai K."/>
            <person name="Shibata M."/>
            <person name="Shimokawa T."/>
            <person name="Song J."/>
            <person name="Takazaki Y."/>
            <person name="Terasawa K."/>
            <person name="Tsugane M."/>
            <person name="Tsuji K."/>
            <person name="Ueda S."/>
            <person name="Waki K."/>
            <person name="Yamagata H."/>
            <person name="Yamamoto M."/>
            <person name="Yamamoto S."/>
            <person name="Yamane H."/>
            <person name="Yoshiki S."/>
            <person name="Yoshihara R."/>
            <person name="Yukawa K."/>
            <person name="Zhong H."/>
            <person name="Yano M."/>
            <person name="Yuan Q."/>
            <person name="Ouyang S."/>
            <person name="Liu J."/>
            <person name="Jones K.M."/>
            <person name="Gansberger K."/>
            <person name="Moffat K."/>
            <person name="Hill J."/>
            <person name="Bera J."/>
            <person name="Fadrosh D."/>
            <person name="Jin S."/>
            <person name="Johri S."/>
            <person name="Kim M."/>
            <person name="Overton L."/>
            <person name="Reardon M."/>
            <person name="Tsitrin T."/>
            <person name="Vuong H."/>
            <person name="Weaver B."/>
            <person name="Ciecko A."/>
            <person name="Tallon L."/>
            <person name="Jackson J."/>
            <person name="Pai G."/>
            <person name="Aken S.V."/>
            <person name="Utterback T."/>
            <person name="Reidmuller S."/>
            <person name="Feldblyum T."/>
            <person name="Hsiao J."/>
            <person name="Zismann V."/>
            <person name="Iobst S."/>
            <person name="de Vazeille A.R."/>
            <person name="Buell C.R."/>
            <person name="Ying K."/>
            <person name="Li Y."/>
            <person name="Lu T."/>
            <person name="Huang Y."/>
            <person name="Zhao Q."/>
            <person name="Feng Q."/>
            <person name="Zhang L."/>
            <person name="Zhu J."/>
            <person name="Weng Q."/>
            <person name="Mu J."/>
            <person name="Lu Y."/>
            <person name="Fan D."/>
            <person name="Liu Y."/>
            <person name="Guan J."/>
            <person name="Zhang Y."/>
            <person name="Yu S."/>
            <person name="Liu X."/>
            <person name="Zhang Y."/>
            <person name="Hong G."/>
            <person name="Han B."/>
            <person name="Choisne N."/>
            <person name="Demange N."/>
            <person name="Orjeda G."/>
            <person name="Samain S."/>
            <person name="Cattolico L."/>
            <person name="Pelletier E."/>
            <person name="Couloux A."/>
            <person name="Segurens B."/>
            <person name="Wincker P."/>
            <person name="D'Hont A."/>
            <person name="Scarpelli C."/>
            <person name="Weissenbach J."/>
            <person name="Salanoubat M."/>
            <person name="Quetier F."/>
            <person name="Yu Y."/>
            <person name="Kim H.R."/>
            <person name="Rambo T."/>
            <person name="Currie J."/>
            <person name="Collura K."/>
            <person name="Luo M."/>
            <person name="Yang T."/>
            <person name="Ammiraju J.S.S."/>
            <person name="Engler F."/>
            <person name="Soderlund C."/>
            <person name="Wing R.A."/>
            <person name="Palmer L.E."/>
            <person name="de la Bastide M."/>
            <person name="Spiegel L."/>
            <person name="Nascimento L."/>
            <person name="Zutavern T."/>
            <person name="O'Shaughnessy A."/>
            <person name="Dike S."/>
            <person name="Dedhia N."/>
            <person name="Preston R."/>
            <person name="Balija V."/>
            <person name="McCombie W.R."/>
            <person name="Chow T."/>
            <person name="Chen H."/>
            <person name="Chung M."/>
            <person name="Chen C."/>
            <person name="Shaw J."/>
            <person name="Wu H."/>
            <person name="Hsiao K."/>
            <person name="Chao Y."/>
            <person name="Chu M."/>
            <person name="Cheng C."/>
            <person name="Hour A."/>
            <person name="Lee P."/>
            <person name="Lin S."/>
            <person name="Lin Y."/>
            <person name="Liou J."/>
            <person name="Liu S."/>
            <person name="Hsing Y."/>
            <person name="Raghuvanshi S."/>
            <person name="Mohanty A."/>
            <person name="Bharti A.K."/>
            <person name="Gaur A."/>
            <person name="Gupta V."/>
            <person name="Kumar D."/>
            <person name="Ravi V."/>
            <person name="Vij S."/>
            <person name="Kapur A."/>
            <person name="Khurana P."/>
            <person name="Khurana P."/>
            <person name="Khurana J.P."/>
            <person name="Tyagi A.K."/>
            <person name="Gaikwad K."/>
            <person name="Singh A."/>
            <person name="Dalal V."/>
            <person name="Srivastava S."/>
            <person name="Dixit A."/>
            <person name="Pal A.K."/>
            <person name="Ghazi I.A."/>
            <person name="Yadav M."/>
            <person name="Pandit A."/>
            <person name="Bhargava A."/>
            <person name="Sureshbabu K."/>
            <person name="Batra K."/>
            <person name="Sharma T.R."/>
            <person name="Mohapatra T."/>
            <person name="Singh N.K."/>
            <person name="Messing J."/>
            <person name="Nelson A.B."/>
            <person name="Fuks G."/>
            <person name="Kavchok S."/>
            <person name="Keizer G."/>
            <person name="Linton E."/>
            <person name="Llaca V."/>
            <person name="Song R."/>
            <person name="Tanyolac B."/>
            <person name="Young S."/>
            <person name="Ho-Il K."/>
            <person name="Hahn J.H."/>
            <person name="Sangsakoo G."/>
            <person name="Vanavichit A."/>
            <person name="de Mattos Luiz.A.T."/>
            <person name="Zimmer P.D."/>
            <person name="Malone G."/>
            <person name="Dellagostin O."/>
            <person name="de Oliveira A.C."/>
            <person name="Bevan M."/>
            <person name="Bancroft I."/>
            <person name="Minx P."/>
            <person name="Cordum H."/>
            <person name="Wilson R."/>
            <person name="Cheng Z."/>
            <person name="Jin W."/>
            <person name="Jiang J."/>
            <person name="Leong S.A."/>
            <person name="Iwama H."/>
            <person name="Gojobori T."/>
            <person name="Itoh T."/>
            <person name="Niimura Y."/>
            <person name="Fujii Y."/>
            <person name="Habara T."/>
            <person name="Sakai H."/>
            <person name="Sato Y."/>
            <person name="Wilson G."/>
            <person name="Kumar K."/>
            <person name="McCouch S."/>
            <person name="Juretic N."/>
            <person name="Hoen D."/>
            <person name="Wright S."/>
            <person name="Bruskiewich R."/>
            <person name="Bureau T."/>
            <person name="Miyao A."/>
            <person name="Hirochika H."/>
            <person name="Nishikawa T."/>
            <person name="Kadowaki K."/>
            <person name="Sugiura M."/>
            <person name="Burr B."/>
            <person name="Sasaki T."/>
        </authorList>
    </citation>
    <scope>NUCLEOTIDE SEQUENCE [LARGE SCALE GENOMIC DNA]</scope>
    <source>
        <strain evidence="3">cv. Nipponbare</strain>
    </source>
</reference>
<evidence type="ECO:0000256" key="1">
    <source>
        <dbReference type="SAM" id="MobiDB-lite"/>
    </source>
</evidence>
<dbReference type="Proteomes" id="UP000000763">
    <property type="component" value="Chromosome 3"/>
</dbReference>
<sequence>MARGRQAVRRALEEAGFVVIVVGRGADEVGGCTSEGAPSSPQPAASRALSVSPQHYSPIASSALLADARSPRSASRTLPPPTPPHPRPRATPCARPALDDPNPIKNVAAAAVRERYSVVSDLAGCGFEEEGYPVVDYESDIQTAMSTTLR</sequence>
<feature type="region of interest" description="Disordered" evidence="1">
    <location>
        <begin position="29"/>
        <end position="102"/>
    </location>
</feature>
<organism evidence="2 3">
    <name type="scientific">Oryza sativa subsp. japonica</name>
    <name type="common">Rice</name>
    <dbReference type="NCBI Taxonomy" id="39947"/>
    <lineage>
        <taxon>Eukaryota</taxon>
        <taxon>Viridiplantae</taxon>
        <taxon>Streptophyta</taxon>
        <taxon>Embryophyta</taxon>
        <taxon>Tracheophyta</taxon>
        <taxon>Spermatophyta</taxon>
        <taxon>Magnoliopsida</taxon>
        <taxon>Liliopsida</taxon>
        <taxon>Poales</taxon>
        <taxon>Poaceae</taxon>
        <taxon>BOP clade</taxon>
        <taxon>Oryzoideae</taxon>
        <taxon>Oryzeae</taxon>
        <taxon>Oryzinae</taxon>
        <taxon>Oryza</taxon>
        <taxon>Oryza sativa</taxon>
    </lineage>
</organism>
<evidence type="ECO:0000313" key="2">
    <source>
        <dbReference type="EMBL" id="AAO72418.1"/>
    </source>
</evidence>
<name>Q84SW3_ORYSJ</name>
<reference evidence="3" key="2">
    <citation type="journal article" date="2008" name="Nucleic Acids Res.">
        <title>The rice annotation project database (RAP-DB): 2008 update.</title>
        <authorList>
            <consortium name="The rice annotation project (RAP)"/>
        </authorList>
    </citation>
    <scope>GENOME REANNOTATION</scope>
    <source>
        <strain evidence="3">cv. Nipponbare</strain>
    </source>
</reference>
<feature type="compositionally biased region" description="Low complexity" evidence="1">
    <location>
        <begin position="37"/>
        <end position="46"/>
    </location>
</feature>
<accession>Q84SW3</accession>
<proteinExistence type="predicted"/>
<dbReference type="EMBL" id="AC079889">
    <property type="protein sequence ID" value="AAO72418.1"/>
    <property type="molecule type" value="Genomic_DNA"/>
</dbReference>
<evidence type="ECO:0000313" key="3">
    <source>
        <dbReference type="Proteomes" id="UP000000763"/>
    </source>
</evidence>
<gene>
    <name evidence="2" type="primary">OSJNBa0092M19.22</name>
</gene>
<dbReference type="AlphaFoldDB" id="Q84SW3"/>
<protein>
    <submittedName>
        <fullName evidence="2">Uncharacterized protein</fullName>
    </submittedName>
</protein>